<dbReference type="EMBL" id="JAEAOA010001967">
    <property type="protein sequence ID" value="KAK3601426.1"/>
    <property type="molecule type" value="Genomic_DNA"/>
</dbReference>
<dbReference type="AlphaFoldDB" id="A0AAE0W4Q0"/>
<sequence>MPEGDRRGVETKKERRKKANKQQKGVHSPCNCDSIACLKHDSKQKNAFKNAW</sequence>
<gene>
    <name evidence="2" type="ORF">CHS0354_033547</name>
</gene>
<reference evidence="2" key="2">
    <citation type="journal article" date="2021" name="Genome Biol. Evol.">
        <title>Developing a high-quality reference genome for a parasitic bivalve with doubly uniparental inheritance (Bivalvia: Unionida).</title>
        <authorList>
            <person name="Smith C.H."/>
        </authorList>
    </citation>
    <scope>NUCLEOTIDE SEQUENCE</scope>
    <source>
        <strain evidence="2">CHS0354</strain>
        <tissue evidence="2">Mantle</tissue>
    </source>
</reference>
<feature type="region of interest" description="Disordered" evidence="1">
    <location>
        <begin position="1"/>
        <end position="29"/>
    </location>
</feature>
<evidence type="ECO:0000313" key="2">
    <source>
        <dbReference type="EMBL" id="KAK3601426.1"/>
    </source>
</evidence>
<organism evidence="2 3">
    <name type="scientific">Potamilus streckersoni</name>
    <dbReference type="NCBI Taxonomy" id="2493646"/>
    <lineage>
        <taxon>Eukaryota</taxon>
        <taxon>Metazoa</taxon>
        <taxon>Spiralia</taxon>
        <taxon>Lophotrochozoa</taxon>
        <taxon>Mollusca</taxon>
        <taxon>Bivalvia</taxon>
        <taxon>Autobranchia</taxon>
        <taxon>Heteroconchia</taxon>
        <taxon>Palaeoheterodonta</taxon>
        <taxon>Unionida</taxon>
        <taxon>Unionoidea</taxon>
        <taxon>Unionidae</taxon>
        <taxon>Ambleminae</taxon>
        <taxon>Lampsilini</taxon>
        <taxon>Potamilus</taxon>
    </lineage>
</organism>
<evidence type="ECO:0000313" key="3">
    <source>
        <dbReference type="Proteomes" id="UP001195483"/>
    </source>
</evidence>
<reference evidence="2" key="1">
    <citation type="journal article" date="2021" name="Genome Biol. Evol.">
        <title>A High-Quality Reference Genome for a Parasitic Bivalve with Doubly Uniparental Inheritance (Bivalvia: Unionida).</title>
        <authorList>
            <person name="Smith C.H."/>
        </authorList>
    </citation>
    <scope>NUCLEOTIDE SEQUENCE</scope>
    <source>
        <strain evidence="2">CHS0354</strain>
    </source>
</reference>
<reference evidence="2" key="3">
    <citation type="submission" date="2023-05" db="EMBL/GenBank/DDBJ databases">
        <authorList>
            <person name="Smith C.H."/>
        </authorList>
    </citation>
    <scope>NUCLEOTIDE SEQUENCE</scope>
    <source>
        <strain evidence="2">CHS0354</strain>
        <tissue evidence="2">Mantle</tissue>
    </source>
</reference>
<name>A0AAE0W4Q0_9BIVA</name>
<keyword evidence="3" id="KW-1185">Reference proteome</keyword>
<dbReference type="Proteomes" id="UP001195483">
    <property type="component" value="Unassembled WGS sequence"/>
</dbReference>
<feature type="non-terminal residue" evidence="2">
    <location>
        <position position="52"/>
    </location>
</feature>
<comment type="caution">
    <text evidence="2">The sequence shown here is derived from an EMBL/GenBank/DDBJ whole genome shotgun (WGS) entry which is preliminary data.</text>
</comment>
<proteinExistence type="predicted"/>
<feature type="compositionally biased region" description="Basic and acidic residues" evidence="1">
    <location>
        <begin position="1"/>
        <end position="13"/>
    </location>
</feature>
<protein>
    <submittedName>
        <fullName evidence="2">Uncharacterized protein</fullName>
    </submittedName>
</protein>
<evidence type="ECO:0000256" key="1">
    <source>
        <dbReference type="SAM" id="MobiDB-lite"/>
    </source>
</evidence>
<accession>A0AAE0W4Q0</accession>